<evidence type="ECO:0000313" key="4">
    <source>
        <dbReference type="Proteomes" id="UP000092659"/>
    </source>
</evidence>
<protein>
    <submittedName>
        <fullName evidence="2">Uncharacterized protein</fullName>
    </submittedName>
</protein>
<gene>
    <name evidence="2" type="ORF">AVL59_24010</name>
    <name evidence="3" type="ORF">J2Z21_009505</name>
</gene>
<reference evidence="2 4" key="1">
    <citation type="submission" date="2016-06" db="EMBL/GenBank/DDBJ databases">
        <title>Complete genome sequence of Streptomyces griseochromogenes ATCC 14511, the Blasticidin S producer.</title>
        <authorList>
            <person name="Wu L."/>
        </authorList>
    </citation>
    <scope>NUCLEOTIDE SEQUENCE [LARGE SCALE GENOMIC DNA]</scope>
    <source>
        <strain evidence="2 4">ATCC 14511</strain>
    </source>
</reference>
<keyword evidence="5" id="KW-1185">Reference proteome</keyword>
<organism evidence="2 4">
    <name type="scientific">Streptomyces griseochromogenes</name>
    <dbReference type="NCBI Taxonomy" id="68214"/>
    <lineage>
        <taxon>Bacteria</taxon>
        <taxon>Bacillati</taxon>
        <taxon>Actinomycetota</taxon>
        <taxon>Actinomycetes</taxon>
        <taxon>Kitasatosporales</taxon>
        <taxon>Streptomycetaceae</taxon>
        <taxon>Streptomyces</taxon>
    </lineage>
</organism>
<evidence type="ECO:0000313" key="3">
    <source>
        <dbReference type="EMBL" id="MBP2056487.1"/>
    </source>
</evidence>
<dbReference type="KEGG" id="sgs:AVL59_24010"/>
<dbReference type="AlphaFoldDB" id="A0A1B1B058"/>
<accession>A0A1B1B058</accession>
<dbReference type="Proteomes" id="UP000092659">
    <property type="component" value="Chromosome"/>
</dbReference>
<dbReference type="RefSeq" id="WP_067307931.1">
    <property type="nucleotide sequence ID" value="NZ_CP016279.1"/>
</dbReference>
<sequence length="67" mass="6951">MIPTSTETARNIPKTGETAVSSRADAVASRVRVASARFSTRSPSGSRNNSPTAYPAWVSVTTTVAAP</sequence>
<reference evidence="3 5" key="2">
    <citation type="submission" date="2021-03" db="EMBL/GenBank/DDBJ databases">
        <title>Genomic Encyclopedia of Type Strains, Phase IV (KMG-IV): sequencing the most valuable type-strain genomes for metagenomic binning, comparative biology and taxonomic classification.</title>
        <authorList>
            <person name="Goeker M."/>
        </authorList>
    </citation>
    <scope>NUCLEOTIDE SEQUENCE [LARGE SCALE GENOMIC DNA]</scope>
    <source>
        <strain evidence="3 5">DSM 40499</strain>
    </source>
</reference>
<name>A0A1B1B058_9ACTN</name>
<dbReference type="EMBL" id="CP016279">
    <property type="protein sequence ID" value="ANP52208.1"/>
    <property type="molecule type" value="Genomic_DNA"/>
</dbReference>
<evidence type="ECO:0000313" key="5">
    <source>
        <dbReference type="Proteomes" id="UP001519309"/>
    </source>
</evidence>
<proteinExistence type="predicted"/>
<feature type="region of interest" description="Disordered" evidence="1">
    <location>
        <begin position="1"/>
        <end position="27"/>
    </location>
</feature>
<dbReference type="Proteomes" id="UP001519309">
    <property type="component" value="Unassembled WGS sequence"/>
</dbReference>
<evidence type="ECO:0000313" key="2">
    <source>
        <dbReference type="EMBL" id="ANP52208.1"/>
    </source>
</evidence>
<dbReference type="EMBL" id="JAGGLP010000047">
    <property type="protein sequence ID" value="MBP2056487.1"/>
    <property type="molecule type" value="Genomic_DNA"/>
</dbReference>
<evidence type="ECO:0000256" key="1">
    <source>
        <dbReference type="SAM" id="MobiDB-lite"/>
    </source>
</evidence>